<reference evidence="3 4" key="2">
    <citation type="journal article" date="2018" name="Elife">
        <title>Firefly genomes illuminate parallel origins of bioluminescence in beetles.</title>
        <authorList>
            <person name="Fallon T.R."/>
            <person name="Lower S.E."/>
            <person name="Chang C.H."/>
            <person name="Bessho-Uehara M."/>
            <person name="Martin G.J."/>
            <person name="Bewick A.J."/>
            <person name="Behringer M."/>
            <person name="Debat H.J."/>
            <person name="Wong I."/>
            <person name="Day J.C."/>
            <person name="Suvorov A."/>
            <person name="Silva C.J."/>
            <person name="Stanger-Hall K.F."/>
            <person name="Hall D.W."/>
            <person name="Schmitz R.J."/>
            <person name="Nelson D.R."/>
            <person name="Lewis S.M."/>
            <person name="Shigenobu S."/>
            <person name="Bybee S.M."/>
            <person name="Larracuente A.M."/>
            <person name="Oba Y."/>
            <person name="Weng J.K."/>
        </authorList>
    </citation>
    <scope>NUCLEOTIDE SEQUENCE [LARGE SCALE GENOMIC DNA]</scope>
    <source>
        <strain evidence="3">1611_PpyrPB1</strain>
        <tissue evidence="3">Whole body</tissue>
    </source>
</reference>
<evidence type="ECO:0000313" key="3">
    <source>
        <dbReference type="EMBL" id="KAB0798271.1"/>
    </source>
</evidence>
<dbReference type="PANTHER" id="PTHR11008">
    <property type="entry name" value="PROTEIN TAKEOUT-LIKE PROTEIN"/>
    <property type="match status" value="1"/>
</dbReference>
<feature type="signal peptide" evidence="1">
    <location>
        <begin position="1"/>
        <end position="21"/>
    </location>
</feature>
<dbReference type="EMBL" id="GEZM01054987">
    <property type="protein sequence ID" value="JAV73276.1"/>
    <property type="molecule type" value="Transcribed_RNA"/>
</dbReference>
<feature type="chain" id="PRO_5036312554" description="Lipid-binding serum glycoprotein N-terminal domain-containing protein" evidence="1">
    <location>
        <begin position="22"/>
        <end position="298"/>
    </location>
</feature>
<evidence type="ECO:0000256" key="1">
    <source>
        <dbReference type="SAM" id="SignalP"/>
    </source>
</evidence>
<dbReference type="EMBL" id="VVIM01000006">
    <property type="protein sequence ID" value="KAB0798271.1"/>
    <property type="molecule type" value="Genomic_DNA"/>
</dbReference>
<evidence type="ECO:0000313" key="4">
    <source>
        <dbReference type="Proteomes" id="UP000327044"/>
    </source>
</evidence>
<organism evidence="2">
    <name type="scientific">Photinus pyralis</name>
    <name type="common">Common eastern firefly</name>
    <name type="synonym">Lampyris pyralis</name>
    <dbReference type="NCBI Taxonomy" id="7054"/>
    <lineage>
        <taxon>Eukaryota</taxon>
        <taxon>Metazoa</taxon>
        <taxon>Ecdysozoa</taxon>
        <taxon>Arthropoda</taxon>
        <taxon>Hexapoda</taxon>
        <taxon>Insecta</taxon>
        <taxon>Pterygota</taxon>
        <taxon>Neoptera</taxon>
        <taxon>Endopterygota</taxon>
        <taxon>Coleoptera</taxon>
        <taxon>Polyphaga</taxon>
        <taxon>Elateriformia</taxon>
        <taxon>Elateroidea</taxon>
        <taxon>Lampyridae</taxon>
        <taxon>Lampyrinae</taxon>
        <taxon>Photinus</taxon>
    </lineage>
</organism>
<dbReference type="AlphaFoldDB" id="A0A1Y1LNV3"/>
<evidence type="ECO:0000313" key="2">
    <source>
        <dbReference type="EMBL" id="JAV73276.1"/>
    </source>
</evidence>
<proteinExistence type="predicted"/>
<dbReference type="SMART" id="SM00700">
    <property type="entry name" value="JHBP"/>
    <property type="match status" value="1"/>
</dbReference>
<dbReference type="GO" id="GO:0005615">
    <property type="term" value="C:extracellular space"/>
    <property type="evidence" value="ECO:0007669"/>
    <property type="project" value="TreeGrafter"/>
</dbReference>
<dbReference type="InParanoid" id="A0A1Y1LNV3"/>
<dbReference type="PANTHER" id="PTHR11008:SF29">
    <property type="entry name" value="IP17226P"/>
    <property type="match status" value="1"/>
</dbReference>
<evidence type="ECO:0008006" key="5">
    <source>
        <dbReference type="Google" id="ProtNLM"/>
    </source>
</evidence>
<dbReference type="Pfam" id="PF06585">
    <property type="entry name" value="JHBP"/>
    <property type="match status" value="1"/>
</dbReference>
<protein>
    <recommendedName>
        <fullName evidence="5">Lipid-binding serum glycoprotein N-terminal domain-containing protein</fullName>
    </recommendedName>
</protein>
<gene>
    <name evidence="3" type="ORF">PPYR_09264</name>
</gene>
<accession>A0A1Y1LNV3</accession>
<reference evidence="3" key="3">
    <citation type="submission" date="2019-08" db="EMBL/GenBank/DDBJ databases">
        <authorList>
            <consortium name="Photinus pyralis genome working group"/>
            <person name="Fallon T.R."/>
            <person name="Sander Lower S.E."/>
            <person name="Weng J.-K."/>
        </authorList>
    </citation>
    <scope>NUCLEOTIDE SEQUENCE</scope>
    <source>
        <strain evidence="3">1611_PpyrPB1</strain>
        <tissue evidence="3">Whole body</tissue>
    </source>
</reference>
<dbReference type="InterPro" id="IPR010562">
    <property type="entry name" value="Haemolymph_juvenile_hormone-bd"/>
</dbReference>
<dbReference type="Gene3D" id="3.15.10.30">
    <property type="entry name" value="Haemolymph juvenile hormone binding protein"/>
    <property type="match status" value="1"/>
</dbReference>
<dbReference type="InterPro" id="IPR038606">
    <property type="entry name" value="To_sf"/>
</dbReference>
<keyword evidence="4" id="KW-1185">Reference proteome</keyword>
<dbReference type="Proteomes" id="UP000327044">
    <property type="component" value="Unassembled WGS sequence"/>
</dbReference>
<sequence>MQLWKKILVVFALCSVGQVRAQDDASVEALTNLIKANPRMFENEINGVFDCIKQMIKDGIFGLSFDPFHFPWLPVNLEHESIRSKLHLRDISFEGLSDFEVNPATVEIGIFPPKGTFKLGLFFKAIKFGTNYDGTLKILQLLNLFGKGKFRFELDQLKINVEVEATPIPLKITKAKITLGLPSTDWEVTGLFNDEHLSSIITLQLKDALNSLATEYEGALNTLINEGAKGFIGIINTFLEGKTIQDIIDMITGGGNGGSTTRGILDCKKASVQALNFVNATYGAELGNYFKSLQVETY</sequence>
<dbReference type="OrthoDB" id="6778767at2759"/>
<reference evidence="2" key="1">
    <citation type="journal article" date="2016" name="Sci. Rep.">
        <title>Molecular characterization of firefly nuptial gifts: a multi-omics approach sheds light on postcopulatory sexual selection.</title>
        <authorList>
            <person name="Al-Wathiqui N."/>
            <person name="Fallon T.R."/>
            <person name="South A."/>
            <person name="Weng J.K."/>
            <person name="Lewis S.M."/>
        </authorList>
    </citation>
    <scope>NUCLEOTIDE SEQUENCE</scope>
</reference>
<keyword evidence="1" id="KW-0732">Signal</keyword>
<name>A0A1Y1LNV3_PHOPY</name>